<proteinExistence type="predicted"/>
<evidence type="ECO:0000256" key="6">
    <source>
        <dbReference type="ARBA" id="ARBA00023136"/>
    </source>
</evidence>
<evidence type="ECO:0000259" key="12">
    <source>
        <dbReference type="SMART" id="SM00079"/>
    </source>
</evidence>
<dbReference type="PANTHER" id="PTHR18966">
    <property type="entry name" value="IONOTROPIC GLUTAMATE RECEPTOR"/>
    <property type="match status" value="1"/>
</dbReference>
<dbReference type="FunFam" id="1.10.287.70:FF:000172">
    <property type="entry name" value="Glutamate receptor"/>
    <property type="match status" value="1"/>
</dbReference>
<evidence type="ECO:0000256" key="11">
    <source>
        <dbReference type="SAM" id="Phobius"/>
    </source>
</evidence>
<dbReference type="InterPro" id="IPR001320">
    <property type="entry name" value="Iontro_rcpt_C"/>
</dbReference>
<reference evidence="13" key="2">
    <citation type="submission" date="2021-03" db="UniProtKB">
        <authorList>
            <consortium name="EnsemblPlants"/>
        </authorList>
    </citation>
    <scope>IDENTIFICATION</scope>
</reference>
<evidence type="ECO:0000256" key="1">
    <source>
        <dbReference type="ARBA" id="ARBA00004141"/>
    </source>
</evidence>
<keyword evidence="7" id="KW-0675">Receptor</keyword>
<keyword evidence="9" id="KW-1071">Ligand-gated ion channel</keyword>
<evidence type="ECO:0000256" key="4">
    <source>
        <dbReference type="ARBA" id="ARBA00022989"/>
    </source>
</evidence>
<dbReference type="EnsemblPlants" id="AUR62035837-RA">
    <property type="protein sequence ID" value="AUR62035837-RA:cds"/>
    <property type="gene ID" value="AUR62035837"/>
</dbReference>
<evidence type="ECO:0000256" key="3">
    <source>
        <dbReference type="ARBA" id="ARBA00022692"/>
    </source>
</evidence>
<feature type="domain" description="Ionotropic glutamate receptor C-terminal" evidence="12">
    <location>
        <begin position="29"/>
        <end position="255"/>
    </location>
</feature>
<dbReference type="FunFam" id="3.40.190.10:FF:000054">
    <property type="entry name" value="Glutamate receptor"/>
    <property type="match status" value="1"/>
</dbReference>
<keyword evidence="6 11" id="KW-0472">Membrane</keyword>
<dbReference type="AlphaFoldDB" id="A0A803MVB0"/>
<sequence>MLNGMVNWPGDINHVPIGYTMPSAMKPLKIGIPGKPIFNKFVIVETSNKNKTTYTGFCIDVFLEVVKIVEESYGLPYEFEVFNGTYDELVDRVHDKTYDAAVGDITILANRSNYVEFTQPYTKPGLSMIVPLKSKDSHKARMLMKPFSWKLWLVTLGTLLYTMFGVWWIESRIAKNSDFEGSLTDQLNSALWYTFSSIFFAQRENIQSNLTRPLVTIWMFVVFVMTSSYTASLTAMLTVPLLEPIKVKDVEWLKITNSRIACDGGSVWDYLVNVQNFNPENIKNVTSQYDFQELFDNDTIVAAFLELPYKKLLVNQYCKSFTSTQDTFGFGAQGF</sequence>
<keyword evidence="3 11" id="KW-0812">Transmembrane</keyword>
<name>A0A803MVB0_CHEQI</name>
<comment type="subcellular location">
    <subcellularLocation>
        <location evidence="1">Membrane</location>
        <topology evidence="1">Multi-pass membrane protein</topology>
    </subcellularLocation>
</comment>
<dbReference type="OMA" id="HINEEFM"/>
<dbReference type="SUPFAM" id="SSF53850">
    <property type="entry name" value="Periplasmic binding protein-like II"/>
    <property type="match status" value="1"/>
</dbReference>
<organism evidence="13 14">
    <name type="scientific">Chenopodium quinoa</name>
    <name type="common">Quinoa</name>
    <dbReference type="NCBI Taxonomy" id="63459"/>
    <lineage>
        <taxon>Eukaryota</taxon>
        <taxon>Viridiplantae</taxon>
        <taxon>Streptophyta</taxon>
        <taxon>Embryophyta</taxon>
        <taxon>Tracheophyta</taxon>
        <taxon>Spermatophyta</taxon>
        <taxon>Magnoliopsida</taxon>
        <taxon>eudicotyledons</taxon>
        <taxon>Gunneridae</taxon>
        <taxon>Pentapetalae</taxon>
        <taxon>Caryophyllales</taxon>
        <taxon>Chenopodiaceae</taxon>
        <taxon>Chenopodioideae</taxon>
        <taxon>Atripliceae</taxon>
        <taxon>Chenopodium</taxon>
    </lineage>
</organism>
<dbReference type="Gramene" id="AUR62035837-RA">
    <property type="protein sequence ID" value="AUR62035837-RA:cds"/>
    <property type="gene ID" value="AUR62035837"/>
</dbReference>
<reference evidence="13" key="1">
    <citation type="journal article" date="2017" name="Nature">
        <title>The genome of Chenopodium quinoa.</title>
        <authorList>
            <person name="Jarvis D.E."/>
            <person name="Ho Y.S."/>
            <person name="Lightfoot D.J."/>
            <person name="Schmoeckel S.M."/>
            <person name="Li B."/>
            <person name="Borm T.J.A."/>
            <person name="Ohyanagi H."/>
            <person name="Mineta K."/>
            <person name="Michell C.T."/>
            <person name="Saber N."/>
            <person name="Kharbatia N.M."/>
            <person name="Rupper R.R."/>
            <person name="Sharp A.R."/>
            <person name="Dally N."/>
            <person name="Boughton B.A."/>
            <person name="Woo Y.H."/>
            <person name="Gao G."/>
            <person name="Schijlen E.G.W.M."/>
            <person name="Guo X."/>
            <person name="Momin A.A."/>
            <person name="Negrao S."/>
            <person name="Al-Babili S."/>
            <person name="Gehring C."/>
            <person name="Roessner U."/>
            <person name="Jung C."/>
            <person name="Murphy K."/>
            <person name="Arold S.T."/>
            <person name="Gojobori T."/>
            <person name="van der Linden C.G."/>
            <person name="van Loo E.N."/>
            <person name="Jellen E.N."/>
            <person name="Maughan P.J."/>
            <person name="Tester M."/>
        </authorList>
    </citation>
    <scope>NUCLEOTIDE SEQUENCE [LARGE SCALE GENOMIC DNA]</scope>
    <source>
        <strain evidence="13">cv. PI 614886</strain>
    </source>
</reference>
<dbReference type="SMART" id="SM00079">
    <property type="entry name" value="PBPe"/>
    <property type="match status" value="1"/>
</dbReference>
<dbReference type="Pfam" id="PF10613">
    <property type="entry name" value="Lig_chan-Glu_bd"/>
    <property type="match status" value="1"/>
</dbReference>
<dbReference type="Gene3D" id="1.10.287.70">
    <property type="match status" value="1"/>
</dbReference>
<dbReference type="InterPro" id="IPR019594">
    <property type="entry name" value="Glu/Gly-bd"/>
</dbReference>
<protein>
    <recommendedName>
        <fullName evidence="12">Ionotropic glutamate receptor C-terminal domain-containing protein</fullName>
    </recommendedName>
</protein>
<evidence type="ECO:0000256" key="8">
    <source>
        <dbReference type="ARBA" id="ARBA00023180"/>
    </source>
</evidence>
<feature type="transmembrane region" description="Helical" evidence="11">
    <location>
        <begin position="151"/>
        <end position="169"/>
    </location>
</feature>
<evidence type="ECO:0000256" key="9">
    <source>
        <dbReference type="ARBA" id="ARBA00023286"/>
    </source>
</evidence>
<dbReference type="Proteomes" id="UP000596660">
    <property type="component" value="Unplaced"/>
</dbReference>
<evidence type="ECO:0000313" key="13">
    <source>
        <dbReference type="EnsemblPlants" id="AUR62035837-RA:cds"/>
    </source>
</evidence>
<evidence type="ECO:0000256" key="7">
    <source>
        <dbReference type="ARBA" id="ARBA00023170"/>
    </source>
</evidence>
<keyword evidence="4 11" id="KW-1133">Transmembrane helix</keyword>
<keyword evidence="5" id="KW-0406">Ion transport</keyword>
<dbReference type="GO" id="GO:0016020">
    <property type="term" value="C:membrane"/>
    <property type="evidence" value="ECO:0007669"/>
    <property type="project" value="UniProtKB-SubCell"/>
</dbReference>
<keyword evidence="10" id="KW-0407">Ion channel</keyword>
<keyword evidence="2" id="KW-0813">Transport</keyword>
<dbReference type="GO" id="GO:0015276">
    <property type="term" value="F:ligand-gated monoatomic ion channel activity"/>
    <property type="evidence" value="ECO:0007669"/>
    <property type="project" value="InterPro"/>
</dbReference>
<dbReference type="Gene3D" id="3.40.190.10">
    <property type="entry name" value="Periplasmic binding protein-like II"/>
    <property type="match status" value="1"/>
</dbReference>
<accession>A0A803MVB0</accession>
<evidence type="ECO:0000313" key="14">
    <source>
        <dbReference type="Proteomes" id="UP000596660"/>
    </source>
</evidence>
<evidence type="ECO:0000256" key="5">
    <source>
        <dbReference type="ARBA" id="ARBA00023065"/>
    </source>
</evidence>
<evidence type="ECO:0000256" key="2">
    <source>
        <dbReference type="ARBA" id="ARBA00022448"/>
    </source>
</evidence>
<evidence type="ECO:0000256" key="10">
    <source>
        <dbReference type="ARBA" id="ARBA00023303"/>
    </source>
</evidence>
<dbReference type="Pfam" id="PF00060">
    <property type="entry name" value="Lig_chan"/>
    <property type="match status" value="1"/>
</dbReference>
<dbReference type="InterPro" id="IPR015683">
    <property type="entry name" value="Ionotropic_Glu_rcpt"/>
</dbReference>
<feature type="transmembrane region" description="Helical" evidence="11">
    <location>
        <begin position="217"/>
        <end position="242"/>
    </location>
</feature>
<keyword evidence="14" id="KW-1185">Reference proteome</keyword>
<keyword evidence="8" id="KW-0325">Glycoprotein</keyword>